<organism evidence="8">
    <name type="scientific">Timema bartmani</name>
    <dbReference type="NCBI Taxonomy" id="61472"/>
    <lineage>
        <taxon>Eukaryota</taxon>
        <taxon>Metazoa</taxon>
        <taxon>Ecdysozoa</taxon>
        <taxon>Arthropoda</taxon>
        <taxon>Hexapoda</taxon>
        <taxon>Insecta</taxon>
        <taxon>Pterygota</taxon>
        <taxon>Neoptera</taxon>
        <taxon>Polyneoptera</taxon>
        <taxon>Phasmatodea</taxon>
        <taxon>Timematodea</taxon>
        <taxon>Timematoidea</taxon>
        <taxon>Timematidae</taxon>
        <taxon>Timema</taxon>
    </lineage>
</organism>
<evidence type="ECO:0000256" key="3">
    <source>
        <dbReference type="PROSITE-ProRule" id="PRU10133"/>
    </source>
</evidence>
<comment type="similarity">
    <text evidence="4">Belongs to the ubiquitin-conjugating enzyme family.</text>
</comment>
<dbReference type="GO" id="GO:0005524">
    <property type="term" value="F:ATP binding"/>
    <property type="evidence" value="ECO:0007669"/>
    <property type="project" value="UniProtKB-UniRule"/>
</dbReference>
<evidence type="ECO:0000256" key="2">
    <source>
        <dbReference type="ARBA" id="ARBA00022786"/>
    </source>
</evidence>
<dbReference type="PROSITE" id="PS50127">
    <property type="entry name" value="UBC_2"/>
    <property type="match status" value="1"/>
</dbReference>
<dbReference type="InterPro" id="IPR000608">
    <property type="entry name" value="UBC"/>
</dbReference>
<feature type="domain" description="UBC core" evidence="7">
    <location>
        <begin position="101"/>
        <end position="292"/>
    </location>
</feature>
<evidence type="ECO:0000256" key="5">
    <source>
        <dbReference type="SAM" id="MobiDB-lite"/>
    </source>
</evidence>
<dbReference type="GO" id="GO:0016740">
    <property type="term" value="F:transferase activity"/>
    <property type="evidence" value="ECO:0007669"/>
    <property type="project" value="UniProtKB-KW"/>
</dbReference>
<evidence type="ECO:0000256" key="1">
    <source>
        <dbReference type="ARBA" id="ARBA00022679"/>
    </source>
</evidence>
<dbReference type="InterPro" id="IPR023313">
    <property type="entry name" value="UBQ-conjugating_AS"/>
</dbReference>
<dbReference type="PROSITE" id="PS00183">
    <property type="entry name" value="UBC_1"/>
    <property type="match status" value="1"/>
</dbReference>
<protein>
    <submittedName>
        <fullName evidence="8">Uncharacterized protein</fullName>
    </submittedName>
</protein>
<keyword evidence="2 4" id="KW-0833">Ubl conjugation pathway</keyword>
<dbReference type="EMBL" id="OD566941">
    <property type="protein sequence ID" value="CAD7444890.1"/>
    <property type="molecule type" value="Genomic_DNA"/>
</dbReference>
<evidence type="ECO:0000259" key="7">
    <source>
        <dbReference type="PROSITE" id="PS50127"/>
    </source>
</evidence>
<name>A0A7R9F0R2_9NEOP</name>
<dbReference type="Gene3D" id="3.10.110.10">
    <property type="entry name" value="Ubiquitin Conjugating Enzyme"/>
    <property type="match status" value="1"/>
</dbReference>
<feature type="active site" description="Glycyl thioester intermediate" evidence="3">
    <location>
        <position position="197"/>
    </location>
</feature>
<keyword evidence="1" id="KW-0808">Transferase</keyword>
<dbReference type="PROSITE" id="PS50030">
    <property type="entry name" value="UBA"/>
    <property type="match status" value="1"/>
</dbReference>
<dbReference type="PANTHER" id="PTHR24067">
    <property type="entry name" value="UBIQUITIN-CONJUGATING ENZYME E2"/>
    <property type="match status" value="1"/>
</dbReference>
<dbReference type="InterPro" id="IPR009060">
    <property type="entry name" value="UBA-like_sf"/>
</dbReference>
<reference evidence="8" key="1">
    <citation type="submission" date="2020-11" db="EMBL/GenBank/DDBJ databases">
        <authorList>
            <person name="Tran Van P."/>
        </authorList>
    </citation>
    <scope>NUCLEOTIDE SEQUENCE</scope>
</reference>
<keyword evidence="4" id="KW-0067">ATP-binding</keyword>
<dbReference type="InterPro" id="IPR050113">
    <property type="entry name" value="Ub_conjugating_enzyme"/>
</dbReference>
<feature type="region of interest" description="Disordered" evidence="5">
    <location>
        <begin position="51"/>
        <end position="82"/>
    </location>
</feature>
<gene>
    <name evidence="8" type="ORF">TBIB3V08_LOCUS7255</name>
</gene>
<dbReference type="Gene3D" id="1.10.8.10">
    <property type="entry name" value="DNA helicase RuvA subunit, C-terminal domain"/>
    <property type="match status" value="1"/>
</dbReference>
<accession>A0A7R9F0R2</accession>
<dbReference type="SMART" id="SM00212">
    <property type="entry name" value="UBCc"/>
    <property type="match status" value="1"/>
</dbReference>
<dbReference type="SUPFAM" id="SSF54495">
    <property type="entry name" value="UBC-like"/>
    <property type="match status" value="1"/>
</dbReference>
<dbReference type="Pfam" id="PF00179">
    <property type="entry name" value="UQ_con"/>
    <property type="match status" value="1"/>
</dbReference>
<dbReference type="InterPro" id="IPR016135">
    <property type="entry name" value="UBQ-conjugating_enzyme/RWD"/>
</dbReference>
<dbReference type="InterPro" id="IPR015940">
    <property type="entry name" value="UBA"/>
</dbReference>
<evidence type="ECO:0000259" key="6">
    <source>
        <dbReference type="PROSITE" id="PS50030"/>
    </source>
</evidence>
<keyword evidence="4" id="KW-0547">Nucleotide-binding</keyword>
<feature type="domain" description="UBA" evidence="6">
    <location>
        <begin position="295"/>
        <end position="336"/>
    </location>
</feature>
<dbReference type="AlphaFoldDB" id="A0A7R9F0R2"/>
<proteinExistence type="inferred from homology"/>
<sequence length="336" mass="37370">MKKAELKESVLAFVWREKVGNRLEKYTQPGSNHNLPVLSSLVYCESSTSDHASPERIKSTVKNANSPSGFPESGHASGGLRAQTPCSQSVLSSSMTCMSSVAAKRIFRELNLLSRCEDLRKCHIHVELRNDDFSRLKGMVRGPPDTVYDMGDFELDIVVPDSYPFIPPKVLGRGHGVVKFKTPVWHPNISSATGSICLDVLQEEWVASMCLQTIMLSIQLLLANPEPESAQVRYYYVVHDMGCSVTTATGRCVSESVTCSLPSQDAVVARQFRMNPSCFDMTARYWTALYAGGPYRNEEFQEKVRKLVNMGVDERESCVTLSSCDWCLETAVAKLF</sequence>
<evidence type="ECO:0000313" key="8">
    <source>
        <dbReference type="EMBL" id="CAD7444890.1"/>
    </source>
</evidence>
<dbReference type="SUPFAM" id="SSF46934">
    <property type="entry name" value="UBA-like"/>
    <property type="match status" value="1"/>
</dbReference>
<evidence type="ECO:0000256" key="4">
    <source>
        <dbReference type="RuleBase" id="RU362109"/>
    </source>
</evidence>